<dbReference type="AlphaFoldDB" id="A0A0C2HDM0"/>
<dbReference type="EMBL" id="KN726617">
    <property type="protein sequence ID" value="KIH67641.1"/>
    <property type="molecule type" value="Genomic_DNA"/>
</dbReference>
<dbReference type="OrthoDB" id="10562054at2759"/>
<gene>
    <name evidence="1" type="ORF">ANCDUO_02026</name>
</gene>
<dbReference type="Proteomes" id="UP000054047">
    <property type="component" value="Unassembled WGS sequence"/>
</dbReference>
<protein>
    <submittedName>
        <fullName evidence="1">Uncharacterized protein</fullName>
    </submittedName>
</protein>
<organism evidence="1 2">
    <name type="scientific">Ancylostoma duodenale</name>
    <dbReference type="NCBI Taxonomy" id="51022"/>
    <lineage>
        <taxon>Eukaryota</taxon>
        <taxon>Metazoa</taxon>
        <taxon>Ecdysozoa</taxon>
        <taxon>Nematoda</taxon>
        <taxon>Chromadorea</taxon>
        <taxon>Rhabditida</taxon>
        <taxon>Rhabditina</taxon>
        <taxon>Rhabditomorpha</taxon>
        <taxon>Strongyloidea</taxon>
        <taxon>Ancylostomatidae</taxon>
        <taxon>Ancylostomatinae</taxon>
        <taxon>Ancylostoma</taxon>
    </lineage>
</organism>
<reference evidence="1 2" key="1">
    <citation type="submission" date="2013-12" db="EMBL/GenBank/DDBJ databases">
        <title>Draft genome of the parsitic nematode Ancylostoma duodenale.</title>
        <authorList>
            <person name="Mitreva M."/>
        </authorList>
    </citation>
    <scope>NUCLEOTIDE SEQUENCE [LARGE SCALE GENOMIC DNA]</scope>
    <source>
        <strain evidence="1 2">Zhejiang</strain>
    </source>
</reference>
<evidence type="ECO:0000313" key="1">
    <source>
        <dbReference type="EMBL" id="KIH67641.1"/>
    </source>
</evidence>
<keyword evidence="2" id="KW-1185">Reference proteome</keyword>
<sequence length="96" mass="10312">MFNQSISAFPVAAVMQPAPVVAPVMAAPVVQAAPVIAAPPPVMAAPVAPVFPYVVHSHHYHPRAAIHNHVRAYHSESGHFSDTSMILPFGGRRWPF</sequence>
<proteinExistence type="predicted"/>
<name>A0A0C2HDM0_9BILA</name>
<accession>A0A0C2HDM0</accession>
<evidence type="ECO:0000313" key="2">
    <source>
        <dbReference type="Proteomes" id="UP000054047"/>
    </source>
</evidence>